<dbReference type="Pfam" id="PF04083">
    <property type="entry name" value="Abhydro_lipase"/>
    <property type="match status" value="1"/>
</dbReference>
<dbReference type="Gene3D" id="3.40.50.1820">
    <property type="entry name" value="alpha/beta hydrolase"/>
    <property type="match status" value="1"/>
</dbReference>
<feature type="region of interest" description="Disordered" evidence="1">
    <location>
        <begin position="443"/>
        <end position="479"/>
    </location>
</feature>
<keyword evidence="2" id="KW-1133">Transmembrane helix</keyword>
<dbReference type="Proteomes" id="UP000695562">
    <property type="component" value="Unassembled WGS sequence"/>
</dbReference>
<protein>
    <recommendedName>
        <fullName evidence="3">Partial AB-hydrolase lipase domain-containing protein</fullName>
    </recommendedName>
</protein>
<feature type="transmembrane region" description="Helical" evidence="2">
    <location>
        <begin position="256"/>
        <end position="281"/>
    </location>
</feature>
<evidence type="ECO:0000256" key="1">
    <source>
        <dbReference type="SAM" id="MobiDB-lite"/>
    </source>
</evidence>
<feature type="compositionally biased region" description="Polar residues" evidence="1">
    <location>
        <begin position="133"/>
        <end position="159"/>
    </location>
</feature>
<reference evidence="4" key="1">
    <citation type="submission" date="2020-01" db="EMBL/GenBank/DDBJ databases">
        <title>Development of genomics and gene disruption for Polysphondylium violaceum indicates a role for the polyketide synthase stlB in stalk morphogenesis.</title>
        <authorList>
            <person name="Narita B."/>
            <person name="Kawabe Y."/>
            <person name="Kin K."/>
            <person name="Saito T."/>
            <person name="Gibbs R."/>
            <person name="Kuspa A."/>
            <person name="Muzny D."/>
            <person name="Queller D."/>
            <person name="Richards S."/>
            <person name="Strassman J."/>
            <person name="Sucgang R."/>
            <person name="Worley K."/>
            <person name="Schaap P."/>
        </authorList>
    </citation>
    <scope>NUCLEOTIDE SEQUENCE</scope>
    <source>
        <strain evidence="4">QSvi11</strain>
    </source>
</reference>
<evidence type="ECO:0000313" key="4">
    <source>
        <dbReference type="EMBL" id="KAF2073330.1"/>
    </source>
</evidence>
<keyword evidence="5" id="KW-1185">Reference proteome</keyword>
<dbReference type="PANTHER" id="PTHR11005">
    <property type="entry name" value="LYSOSOMAL ACID LIPASE-RELATED"/>
    <property type="match status" value="1"/>
</dbReference>
<dbReference type="OrthoDB" id="17331at2759"/>
<comment type="caution">
    <text evidence="4">The sequence shown here is derived from an EMBL/GenBank/DDBJ whole genome shotgun (WGS) entry which is preliminary data.</text>
</comment>
<sequence length="758" mass="86199">MRAWLASKISSSLDSTLISMNETLKTFIEELWQLGVQISNVLIVTILGFFYKQGYQSYWDQKNRIKKKKTYSHKKVNRNKKPSPFAQLLNEQNSSPETIGTSSSSNTSNNNTTSKNNSSNATASTTTKTTNSPNITHYSSGSEGDNSPSLHSTTRQTPTKIRLLHRSSSSVKRSPSLDSASSFLYKYSSSPKHSKKSKRSSYSKEDLVHNYEQITTGLFEDVRTNLLLFFDAMFGWLRSTITSIFNVIGKFRLRSLLFFFISFPFYLPFYICKLLFFPIILISKIGSFFTKIKKVKDISNKLISNKELDIRSVQEIIEQSGYPYEKHHVTTEDGYILLLERIPNKKSKNVLYLQHGIFDNSFAWVANGPAQSLAFAAHDQGYDVFLANLRGNGERLHINQNISTKEYWSFSMNEHAFLDIPAFIQNIRKIKFKELCPNFNLSKSSSGSKVNLNNSSSSTNTPTTTTTTTTTTTSSTNNNNNEKIDLNIVSIAHSMGAAVLLMYIVRNRMLKKPHYLSKSILLSPAGYHKVAPKLVDILAPLINIWLFLYPIHVFRFPSESLKILIAKIYHDVMSNSPTKDLLVYLVSRYLLGGDIKNHPLTTIHNLAYNTFNGTSVKTYRHFWQIRKSRKFESFDYGPKKNMEMYGSKEPIDFLDHYDLIDIPIHFIMGLKDNLIDPANIIKHYSTLKKYHPKYAFLKASKNGHIEFTLGLDDQIRSYILNVLDPVPNLLSSSSTATDNLLPRFESCSESLNTIPSSS</sequence>
<keyword evidence="2" id="KW-0472">Membrane</keyword>
<feature type="domain" description="Partial AB-hydrolase lipase" evidence="3">
    <location>
        <begin position="313"/>
        <end position="368"/>
    </location>
</feature>
<organism evidence="4 5">
    <name type="scientific">Polysphondylium violaceum</name>
    <dbReference type="NCBI Taxonomy" id="133409"/>
    <lineage>
        <taxon>Eukaryota</taxon>
        <taxon>Amoebozoa</taxon>
        <taxon>Evosea</taxon>
        <taxon>Eumycetozoa</taxon>
        <taxon>Dictyostelia</taxon>
        <taxon>Dictyosteliales</taxon>
        <taxon>Dictyosteliaceae</taxon>
        <taxon>Polysphondylium</taxon>
    </lineage>
</organism>
<feature type="compositionally biased region" description="Basic residues" evidence="1">
    <location>
        <begin position="66"/>
        <end position="81"/>
    </location>
</feature>
<dbReference type="InterPro" id="IPR029058">
    <property type="entry name" value="AB_hydrolase_fold"/>
</dbReference>
<evidence type="ECO:0000259" key="3">
    <source>
        <dbReference type="Pfam" id="PF04083"/>
    </source>
</evidence>
<keyword evidence="2" id="KW-0812">Transmembrane</keyword>
<feature type="compositionally biased region" description="Low complexity" evidence="1">
    <location>
        <begin position="166"/>
        <end position="176"/>
    </location>
</feature>
<dbReference type="EMBL" id="AJWJ01000211">
    <property type="protein sequence ID" value="KAF2073330.1"/>
    <property type="molecule type" value="Genomic_DNA"/>
</dbReference>
<feature type="region of interest" description="Disordered" evidence="1">
    <location>
        <begin position="66"/>
        <end position="176"/>
    </location>
</feature>
<evidence type="ECO:0000256" key="2">
    <source>
        <dbReference type="SAM" id="Phobius"/>
    </source>
</evidence>
<dbReference type="SUPFAM" id="SSF53474">
    <property type="entry name" value="alpha/beta-Hydrolases"/>
    <property type="match status" value="1"/>
</dbReference>
<feature type="compositionally biased region" description="Low complexity" evidence="1">
    <location>
        <begin position="94"/>
        <end position="132"/>
    </location>
</feature>
<accession>A0A8J4PT96</accession>
<dbReference type="GO" id="GO:0006629">
    <property type="term" value="P:lipid metabolic process"/>
    <property type="evidence" value="ECO:0007669"/>
    <property type="project" value="InterPro"/>
</dbReference>
<dbReference type="InterPro" id="IPR006693">
    <property type="entry name" value="AB_hydrolase_lipase"/>
</dbReference>
<proteinExistence type="predicted"/>
<name>A0A8J4PT96_9MYCE</name>
<dbReference type="AlphaFoldDB" id="A0A8J4PT96"/>
<gene>
    <name evidence="4" type="ORF">CYY_005348</name>
</gene>
<evidence type="ECO:0000313" key="5">
    <source>
        <dbReference type="Proteomes" id="UP000695562"/>
    </source>
</evidence>